<evidence type="ECO:0000256" key="6">
    <source>
        <dbReference type="ARBA" id="ARBA00022723"/>
    </source>
</evidence>
<dbReference type="InterPro" id="IPR006658">
    <property type="entry name" value="BisC"/>
</dbReference>
<keyword evidence="7" id="KW-0732">Signal</keyword>
<evidence type="ECO:0000313" key="15">
    <source>
        <dbReference type="EMBL" id="PMJ64296.1"/>
    </source>
</evidence>
<dbReference type="PROSITE" id="PS00490">
    <property type="entry name" value="MOLYBDOPTERIN_PROK_2"/>
    <property type="match status" value="1"/>
</dbReference>
<sequence length="817" mass="90221">MTDITRRRFLKGTGMTAGAMAFTSFSPMSVASSNTRGKGVLTAGRMGPMLCEVKDGKLVSTTNAVPQTVFNSLQTTGPDQVHTKARIKYPMVRKSYLDNPLAPNAARGSDEFVRVSWEEAYKLIHEQHMRIRENNTPDAIFAGSYGWRSSGVLHKAQTLLQRYMGMAGGYSGHMGDYSTGAAQVIMPHVVGSIEVYEQQTTHPMVLEHSDVVVLWGLNPMNTLKIAWSSTDCSGLEFFHQLKKSGKTVIAIDPMRSETIEFFGDNAEWIAPHPMTDVAMLMGIAHTLVIKGKHDRTFIDKYTTGYDVFEDYLMGKEDGVVKDAKWASSVCGVPVKQLELLADIFSSNRTMLMAGWGIQRQQFGEQRHWMLVTLAAMLGQIGLPGGGFGFSYHYSNGGNPSRDAGVLPAMSASLGAVAGSDERGWSATGKVINSFPVARIVEALENPGKAYKHNGHDRVFPDIKMIWWAGGGNFTHHQDTNRLIKAWQKPELVVISEIYWTAAAKHADIVLPITTSFERNDLTMTGDYSNQHLVPMKKAVEPQGEARNDFDVFADMAELLAPGGHEVYTEGKTEMEWLYQFYKAAQQGGRAARVAMPNFSKFWEDNQLIEMKWNDKNAKFVRYADFRENPIMNPLGTPSGKIEIFSRTIEGYKLDDCPPHPTWMEPTEYTGNAKDGELQLMTAHAAHRLHSQFNYAKIREEYAIADREPISIHPEDAKARGIKTGDLVRAHNGRGQVLVGALVTDGIKQGSVCIHEGGWPDLDKDTGLCKNGGCNVLTLDIPTSRLANGCAANSALVKIEKYTGPVLELTAFDPPKNG</sequence>
<comment type="function">
    <text evidence="1">Reduces trimethylamine-N-oxide (TMAO) into trimethylamine; an anaerobic reaction coupled to energy-yielding reactions.</text>
</comment>
<name>A0A2N7F9P8_VIBSP</name>
<comment type="subcellular location">
    <subcellularLocation>
        <location evidence="2">Periplasm</location>
    </subcellularLocation>
</comment>
<evidence type="ECO:0000256" key="2">
    <source>
        <dbReference type="ARBA" id="ARBA00004418"/>
    </source>
</evidence>
<dbReference type="Pfam" id="PF01568">
    <property type="entry name" value="Molydop_binding"/>
    <property type="match status" value="1"/>
</dbReference>
<dbReference type="NCBIfam" id="TIGR01409">
    <property type="entry name" value="TAT_signal_seq"/>
    <property type="match status" value="1"/>
</dbReference>
<evidence type="ECO:0000256" key="8">
    <source>
        <dbReference type="ARBA" id="ARBA00022764"/>
    </source>
</evidence>
<evidence type="ECO:0000256" key="5">
    <source>
        <dbReference type="ARBA" id="ARBA00022505"/>
    </source>
</evidence>
<comment type="cofactor">
    <cofactor evidence="12">
        <name>Mo-bis(molybdopterin guanine dinucleotide)</name>
        <dbReference type="ChEBI" id="CHEBI:60539"/>
    </cofactor>
    <text evidence="12">Binds 1 molybdenum-bis(molybdopterin guanine dinucleotide) (Mo-bis-MGD) cofactor per subunit.</text>
</comment>
<keyword evidence="8" id="KW-0574">Periplasm</keyword>
<protein>
    <recommendedName>
        <fullName evidence="11">Trimethylamine-N-oxide reductase</fullName>
        <ecNumber evidence="4">1.7.2.3</ecNumber>
    </recommendedName>
</protein>
<feature type="binding site" evidence="12">
    <location>
        <position position="548"/>
    </location>
    <ligand>
        <name>Mo-bis(molybdopterin guanine dinucleotide)</name>
        <dbReference type="ChEBI" id="CHEBI:60539"/>
    </ligand>
</feature>
<dbReference type="PANTHER" id="PTHR43742">
    <property type="entry name" value="TRIMETHYLAMINE-N-OXIDE REDUCTASE"/>
    <property type="match status" value="1"/>
</dbReference>
<dbReference type="EC" id="1.7.2.3" evidence="4"/>
<dbReference type="GO" id="GO:0050626">
    <property type="term" value="F:trimethylamine-N-oxide reductase (cytochrome c) activity"/>
    <property type="evidence" value="ECO:0007669"/>
    <property type="project" value="UniProtKB-EC"/>
</dbReference>
<dbReference type="GO" id="GO:0030288">
    <property type="term" value="C:outer membrane-bounded periplasmic space"/>
    <property type="evidence" value="ECO:0007669"/>
    <property type="project" value="TreeGrafter"/>
</dbReference>
<dbReference type="AlphaFoldDB" id="A0A2N7F9P8"/>
<feature type="binding site" evidence="12">
    <location>
        <position position="518"/>
    </location>
    <ligand>
        <name>Mo-bis(molybdopterin guanine dinucleotide)</name>
        <dbReference type="ChEBI" id="CHEBI:60539"/>
    </ligand>
</feature>
<accession>A0A2N7F9P8</accession>
<feature type="binding site" evidence="12">
    <location>
        <position position="774"/>
    </location>
    <ligand>
        <name>Mo-bis(molybdopterin guanine dinucleotide)</name>
        <dbReference type="ChEBI" id="CHEBI:60539"/>
    </ligand>
</feature>
<dbReference type="Proteomes" id="UP000235330">
    <property type="component" value="Unassembled WGS sequence"/>
</dbReference>
<evidence type="ECO:0000259" key="14">
    <source>
        <dbReference type="Pfam" id="PF01568"/>
    </source>
</evidence>
<evidence type="ECO:0000256" key="3">
    <source>
        <dbReference type="ARBA" id="ARBA00010312"/>
    </source>
</evidence>
<dbReference type="GO" id="GO:0009055">
    <property type="term" value="F:electron transfer activity"/>
    <property type="evidence" value="ECO:0007669"/>
    <property type="project" value="TreeGrafter"/>
</dbReference>
<dbReference type="Gene3D" id="2.40.40.20">
    <property type="match status" value="1"/>
</dbReference>
<dbReference type="InterPro" id="IPR006655">
    <property type="entry name" value="Mopterin_OxRdtase_prok_CS"/>
</dbReference>
<dbReference type="InterPro" id="IPR019546">
    <property type="entry name" value="TAT_signal_bac_arc"/>
</dbReference>
<dbReference type="NCBIfam" id="TIGR00509">
    <property type="entry name" value="bisC_fam"/>
    <property type="match status" value="1"/>
</dbReference>
<evidence type="ECO:0000256" key="4">
    <source>
        <dbReference type="ARBA" id="ARBA00011885"/>
    </source>
</evidence>
<evidence type="ECO:0000256" key="11">
    <source>
        <dbReference type="ARBA" id="ARBA00069096"/>
    </source>
</evidence>
<evidence type="ECO:0000256" key="9">
    <source>
        <dbReference type="ARBA" id="ARBA00023002"/>
    </source>
</evidence>
<keyword evidence="5 12" id="KW-0500">Molybdenum</keyword>
<feature type="binding site" evidence="12">
    <location>
        <position position="359"/>
    </location>
    <ligand>
        <name>Mo-bis(molybdopterin guanine dinucleotide)</name>
        <dbReference type="ChEBI" id="CHEBI:60539"/>
    </ligand>
</feature>
<dbReference type="InterPro" id="IPR050612">
    <property type="entry name" value="Prok_Mopterin_Oxidored"/>
</dbReference>
<dbReference type="Pfam" id="PF00384">
    <property type="entry name" value="Molybdopterin"/>
    <property type="match status" value="1"/>
</dbReference>
<comment type="catalytic activity">
    <reaction evidence="10">
        <text>trimethylamine + 2 Fe(III)-[cytochrome c] + H2O = trimethylamine N-oxide + 2 Fe(II)-[cytochrome c] + 3 H(+)</text>
        <dbReference type="Rhea" id="RHEA:24236"/>
        <dbReference type="Rhea" id="RHEA-COMP:10350"/>
        <dbReference type="Rhea" id="RHEA-COMP:14399"/>
        <dbReference type="ChEBI" id="CHEBI:15377"/>
        <dbReference type="ChEBI" id="CHEBI:15378"/>
        <dbReference type="ChEBI" id="CHEBI:15724"/>
        <dbReference type="ChEBI" id="CHEBI:29033"/>
        <dbReference type="ChEBI" id="CHEBI:29034"/>
        <dbReference type="ChEBI" id="CHEBI:58389"/>
        <dbReference type="EC" id="1.7.2.3"/>
    </reaction>
</comment>
<dbReference type="InterPro" id="IPR006656">
    <property type="entry name" value="Mopterin_OxRdtase"/>
</dbReference>
<evidence type="ECO:0000259" key="13">
    <source>
        <dbReference type="Pfam" id="PF00384"/>
    </source>
</evidence>
<dbReference type="FunFam" id="3.40.228.10:FF:000003">
    <property type="entry name" value="Biotin sulfoxide reductase 2"/>
    <property type="match status" value="1"/>
</dbReference>
<evidence type="ECO:0000256" key="7">
    <source>
        <dbReference type="ARBA" id="ARBA00022729"/>
    </source>
</evidence>
<proteinExistence type="inferred from homology"/>
<dbReference type="FunFam" id="2.40.40.20:FF:000009">
    <property type="entry name" value="Biotin sulfoxide reductase 2"/>
    <property type="match status" value="1"/>
</dbReference>
<feature type="binding site" evidence="12">
    <location>
        <position position="475"/>
    </location>
    <ligand>
        <name>Mo-bis(molybdopterin guanine dinucleotide)</name>
        <dbReference type="ChEBI" id="CHEBI:60539"/>
    </ligand>
</feature>
<dbReference type="PROSITE" id="PS51318">
    <property type="entry name" value="TAT"/>
    <property type="match status" value="1"/>
</dbReference>
<dbReference type="GO" id="GO:0030151">
    <property type="term" value="F:molybdenum ion binding"/>
    <property type="evidence" value="ECO:0007669"/>
    <property type="project" value="TreeGrafter"/>
</dbReference>
<dbReference type="Gene3D" id="3.40.50.740">
    <property type="match status" value="1"/>
</dbReference>
<dbReference type="RefSeq" id="WP_102516761.1">
    <property type="nucleotide sequence ID" value="NZ_CAWNSM010000033.1"/>
</dbReference>
<keyword evidence="6 12" id="KW-0479">Metal-binding</keyword>
<dbReference type="Gene3D" id="3.40.228.10">
    <property type="entry name" value="Dimethylsulfoxide Reductase, domain 2"/>
    <property type="match status" value="1"/>
</dbReference>
<gene>
    <name evidence="15" type="ORF">BCU17_21700</name>
</gene>
<dbReference type="GO" id="GO:0009061">
    <property type="term" value="P:anaerobic respiration"/>
    <property type="evidence" value="ECO:0007669"/>
    <property type="project" value="TreeGrafter"/>
</dbReference>
<dbReference type="GO" id="GO:0043546">
    <property type="term" value="F:molybdopterin cofactor binding"/>
    <property type="evidence" value="ECO:0007669"/>
    <property type="project" value="InterPro"/>
</dbReference>
<reference evidence="16" key="1">
    <citation type="submission" date="2016-07" db="EMBL/GenBank/DDBJ databases">
        <title>Nontailed viruses are major unrecognized killers of bacteria in the ocean.</title>
        <authorList>
            <person name="Kauffman K."/>
            <person name="Hussain F."/>
            <person name="Yang J."/>
            <person name="Arevalo P."/>
            <person name="Brown J."/>
            <person name="Cutler M."/>
            <person name="Kelly L."/>
            <person name="Polz M.F."/>
        </authorList>
    </citation>
    <scope>NUCLEOTIDE SEQUENCE [LARGE SCALE GENOMIC DNA]</scope>
    <source>
        <strain evidence="16">10N.261.55.E11</strain>
    </source>
</reference>
<evidence type="ECO:0000256" key="1">
    <source>
        <dbReference type="ARBA" id="ARBA00003013"/>
    </source>
</evidence>
<evidence type="ECO:0000313" key="16">
    <source>
        <dbReference type="Proteomes" id="UP000235330"/>
    </source>
</evidence>
<comment type="similarity">
    <text evidence="3">Belongs to the prokaryotic molybdopterin-containing oxidoreductase family.</text>
</comment>
<comment type="caution">
    <text evidence="15">The sequence shown here is derived from an EMBL/GenBank/DDBJ whole genome shotgun (WGS) entry which is preliminary data.</text>
</comment>
<dbReference type="InterPro" id="IPR006311">
    <property type="entry name" value="TAT_signal"/>
</dbReference>
<organism evidence="15 16">
    <name type="scientific">Vibrio splendidus</name>
    <dbReference type="NCBI Taxonomy" id="29497"/>
    <lineage>
        <taxon>Bacteria</taxon>
        <taxon>Pseudomonadati</taxon>
        <taxon>Pseudomonadota</taxon>
        <taxon>Gammaproteobacteria</taxon>
        <taxon>Vibrionales</taxon>
        <taxon>Vibrionaceae</taxon>
        <taxon>Vibrio</taxon>
    </lineage>
</organism>
<evidence type="ECO:0000256" key="12">
    <source>
        <dbReference type="PIRSR" id="PIRSR606658-1"/>
    </source>
</evidence>
<dbReference type="Gene3D" id="3.90.55.10">
    <property type="entry name" value="Dimethylsulfoxide Reductase, domain 3"/>
    <property type="match status" value="1"/>
</dbReference>
<dbReference type="SUPFAM" id="SSF50692">
    <property type="entry name" value="ADC-like"/>
    <property type="match status" value="1"/>
</dbReference>
<feature type="binding site" evidence="12">
    <location>
        <position position="147"/>
    </location>
    <ligand>
        <name>Mo-bis(molybdopterin guanine dinucleotide)</name>
        <dbReference type="ChEBI" id="CHEBI:60539"/>
    </ligand>
</feature>
<dbReference type="PANTHER" id="PTHR43742:SF10">
    <property type="entry name" value="TRIMETHYLAMINE-N-OXIDE REDUCTASE 2"/>
    <property type="match status" value="1"/>
</dbReference>
<dbReference type="SUPFAM" id="SSF53706">
    <property type="entry name" value="Formate dehydrogenase/DMSO reductase, domains 1-3"/>
    <property type="match status" value="1"/>
</dbReference>
<dbReference type="EMBL" id="MCWU01000033">
    <property type="protein sequence ID" value="PMJ64296.1"/>
    <property type="molecule type" value="Genomic_DNA"/>
</dbReference>
<feature type="domain" description="Molybdopterin oxidoreductase" evidence="13">
    <location>
        <begin position="86"/>
        <end position="557"/>
    </location>
</feature>
<dbReference type="InterPro" id="IPR009010">
    <property type="entry name" value="Asp_de-COase-like_dom_sf"/>
</dbReference>
<evidence type="ECO:0000256" key="10">
    <source>
        <dbReference type="ARBA" id="ARBA00049407"/>
    </source>
</evidence>
<keyword evidence="9" id="KW-0560">Oxidoreductase</keyword>
<feature type="domain" description="Molybdopterin dinucleotide-binding" evidence="14">
    <location>
        <begin position="677"/>
        <end position="793"/>
    </location>
</feature>
<dbReference type="InterPro" id="IPR006657">
    <property type="entry name" value="MoPterin_dinucl-bd_dom"/>
</dbReference>